<proteinExistence type="predicted"/>
<evidence type="ECO:0008006" key="3">
    <source>
        <dbReference type="Google" id="ProtNLM"/>
    </source>
</evidence>
<sequence>MNSKFLNVTRIKKLKELRDKLPSRCSFAQTISQKLNDQGVNIKSEQIYQMVRGHRTVNEKVLEEMQKLVTEFEDSEVAA</sequence>
<name>A0ABM8UVU6_9BACT</name>
<evidence type="ECO:0000313" key="2">
    <source>
        <dbReference type="Proteomes" id="UP000679725"/>
    </source>
</evidence>
<gene>
    <name evidence="1" type="ORF">DYBT9623_04465</name>
</gene>
<accession>A0ABM8UVU6</accession>
<evidence type="ECO:0000313" key="1">
    <source>
        <dbReference type="EMBL" id="CAG5072928.1"/>
    </source>
</evidence>
<dbReference type="EMBL" id="CAJRAU010000007">
    <property type="protein sequence ID" value="CAG5072928.1"/>
    <property type="molecule type" value="Genomic_DNA"/>
</dbReference>
<keyword evidence="2" id="KW-1185">Reference proteome</keyword>
<dbReference type="Proteomes" id="UP000679725">
    <property type="component" value="Unassembled WGS sequence"/>
</dbReference>
<organism evidence="1 2">
    <name type="scientific">Dyadobacter linearis</name>
    <dbReference type="NCBI Taxonomy" id="2823330"/>
    <lineage>
        <taxon>Bacteria</taxon>
        <taxon>Pseudomonadati</taxon>
        <taxon>Bacteroidota</taxon>
        <taxon>Cytophagia</taxon>
        <taxon>Cytophagales</taxon>
        <taxon>Spirosomataceae</taxon>
        <taxon>Dyadobacter</taxon>
    </lineage>
</organism>
<protein>
    <recommendedName>
        <fullName evidence="3">XRE family transcriptional regulator</fullName>
    </recommendedName>
</protein>
<comment type="caution">
    <text evidence="1">The sequence shown here is derived from an EMBL/GenBank/DDBJ whole genome shotgun (WGS) entry which is preliminary data.</text>
</comment>
<reference evidence="1 2" key="1">
    <citation type="submission" date="2021-04" db="EMBL/GenBank/DDBJ databases">
        <authorList>
            <person name="Rodrigo-Torres L."/>
            <person name="Arahal R. D."/>
            <person name="Lucena T."/>
        </authorList>
    </citation>
    <scope>NUCLEOTIDE SEQUENCE [LARGE SCALE GENOMIC DNA]</scope>
    <source>
        <strain evidence="1 2">CECT 9623</strain>
    </source>
</reference>